<reference evidence="5 6" key="1">
    <citation type="submission" date="2019-03" db="EMBL/GenBank/DDBJ databases">
        <title>Genomic Encyclopedia of Type Strains, Phase IV (KMG-IV): sequencing the most valuable type-strain genomes for metagenomic binning, comparative biology and taxonomic classification.</title>
        <authorList>
            <person name="Goeker M."/>
        </authorList>
    </citation>
    <scope>NUCLEOTIDE SEQUENCE [LARGE SCALE GENOMIC DNA]</scope>
    <source>
        <strain evidence="5 6">LX-B</strain>
    </source>
</reference>
<dbReference type="Pfam" id="PF02518">
    <property type="entry name" value="HATPase_c"/>
    <property type="match status" value="1"/>
</dbReference>
<dbReference type="InterPro" id="IPR003594">
    <property type="entry name" value="HATPase_dom"/>
</dbReference>
<keyword evidence="6" id="KW-1185">Reference proteome</keyword>
<organism evidence="5 6">
    <name type="scientific">Hydrogenispora ethanolica</name>
    <dbReference type="NCBI Taxonomy" id="1082276"/>
    <lineage>
        <taxon>Bacteria</taxon>
        <taxon>Bacillati</taxon>
        <taxon>Bacillota</taxon>
        <taxon>Hydrogenispora</taxon>
    </lineage>
</organism>
<keyword evidence="2 5" id="KW-0808">Transferase</keyword>
<dbReference type="RefSeq" id="WP_132012543.1">
    <property type="nucleotide sequence ID" value="NZ_SLUN01000002.1"/>
</dbReference>
<keyword evidence="1" id="KW-0597">Phosphoprotein</keyword>
<keyword evidence="2 5" id="KW-0418">Kinase</keyword>
<dbReference type="OrthoDB" id="9792686at2"/>
<evidence type="ECO:0000256" key="1">
    <source>
        <dbReference type="ARBA" id="ARBA00022553"/>
    </source>
</evidence>
<dbReference type="PROSITE" id="PS50109">
    <property type="entry name" value="HIS_KIN"/>
    <property type="match status" value="1"/>
</dbReference>
<gene>
    <name evidence="5" type="ORF">EDC14_1002114</name>
</gene>
<feature type="domain" description="Histidine kinase" evidence="4">
    <location>
        <begin position="170"/>
        <end position="378"/>
    </location>
</feature>
<dbReference type="AlphaFoldDB" id="A0A4V6NH67"/>
<keyword evidence="3" id="KW-0902">Two-component regulatory system</keyword>
<dbReference type="PANTHER" id="PTHR43547">
    <property type="entry name" value="TWO-COMPONENT HISTIDINE KINASE"/>
    <property type="match status" value="1"/>
</dbReference>
<name>A0A4V6NH67_HYDET</name>
<dbReference type="SMART" id="SM00387">
    <property type="entry name" value="HATPase_c"/>
    <property type="match status" value="1"/>
</dbReference>
<dbReference type="EMBL" id="SLUN01000002">
    <property type="protein sequence ID" value="TCL76357.1"/>
    <property type="molecule type" value="Genomic_DNA"/>
</dbReference>
<accession>A0A4V6NH67</accession>
<dbReference type="SUPFAM" id="SSF55874">
    <property type="entry name" value="ATPase domain of HSP90 chaperone/DNA topoisomerase II/histidine kinase"/>
    <property type="match status" value="1"/>
</dbReference>
<dbReference type="PANTHER" id="PTHR43547:SF2">
    <property type="entry name" value="HYBRID SIGNAL TRANSDUCTION HISTIDINE KINASE C"/>
    <property type="match status" value="1"/>
</dbReference>
<dbReference type="InterPro" id="IPR005467">
    <property type="entry name" value="His_kinase_dom"/>
</dbReference>
<evidence type="ECO:0000259" key="4">
    <source>
        <dbReference type="PROSITE" id="PS50109"/>
    </source>
</evidence>
<dbReference type="InterPro" id="IPR036890">
    <property type="entry name" value="HATPase_C_sf"/>
</dbReference>
<dbReference type="Gene3D" id="3.30.450.20">
    <property type="entry name" value="PAS domain"/>
    <property type="match status" value="1"/>
</dbReference>
<protein>
    <submittedName>
        <fullName evidence="5">Histidine kinase/DNA gyrase B/HSP90-like ATPase</fullName>
    </submittedName>
</protein>
<dbReference type="GO" id="GO:0000155">
    <property type="term" value="F:phosphorelay sensor kinase activity"/>
    <property type="evidence" value="ECO:0007669"/>
    <property type="project" value="TreeGrafter"/>
</dbReference>
<dbReference type="Proteomes" id="UP000295008">
    <property type="component" value="Unassembled WGS sequence"/>
</dbReference>
<dbReference type="Gene3D" id="3.30.565.10">
    <property type="entry name" value="Histidine kinase-like ATPase, C-terminal domain"/>
    <property type="match status" value="1"/>
</dbReference>
<evidence type="ECO:0000313" key="5">
    <source>
        <dbReference type="EMBL" id="TCL76357.1"/>
    </source>
</evidence>
<evidence type="ECO:0000256" key="2">
    <source>
        <dbReference type="ARBA" id="ARBA00022777"/>
    </source>
</evidence>
<proteinExistence type="predicted"/>
<comment type="caution">
    <text evidence="5">The sequence shown here is derived from an EMBL/GenBank/DDBJ whole genome shotgun (WGS) entry which is preliminary data.</text>
</comment>
<evidence type="ECO:0000256" key="3">
    <source>
        <dbReference type="ARBA" id="ARBA00023012"/>
    </source>
</evidence>
<evidence type="ECO:0000313" key="6">
    <source>
        <dbReference type="Proteomes" id="UP000295008"/>
    </source>
</evidence>
<sequence length="378" mass="41801">MDPLIPTRFAPAERLADELIIEQATRINDASPIPALFNMLPYVVLILNKERQIIYSNHSLFEALGIHDAGQVIGLRFGEALRCIHTDPASGGCGTTECCSVCGAVRAILESQRTRTLVSKECHVTLDRAGNPSLDLQIYASPIGDLQQEYTLFVVKDIGEEKRKQVFERVFFHDLLNTSGAVRGLIELLQTTENPEEIREICGIAQQGMEMLIEEIVSQKELIAAESGDLALKVAPFSADAMLTKLVNHFRNDPRTSCALRFDPHSPETVIQSDPTLVRRVVQNMAKNAVEASRAGDVVTIGYTLDEGAILFRVRNPQVMSREAQLQIFQRSYSTKGAGRGIGTYSMKLLGERLLGGQVSFSSDDAHGTEFRFRLPLK</sequence>